<organism evidence="5 6">
    <name type="scientific">Nocardia nova SH22a</name>
    <dbReference type="NCBI Taxonomy" id="1415166"/>
    <lineage>
        <taxon>Bacteria</taxon>
        <taxon>Bacillati</taxon>
        <taxon>Actinomycetota</taxon>
        <taxon>Actinomycetes</taxon>
        <taxon>Mycobacteriales</taxon>
        <taxon>Nocardiaceae</taxon>
        <taxon>Nocardia</taxon>
    </lineage>
</organism>
<reference evidence="5 6" key="1">
    <citation type="journal article" date="2014" name="Appl. Environ. Microbiol.">
        <title>Insights into the Microbial Degradation of Rubber and Gutta-Percha by Analysis of the Complete Genome of Nocardia nova SH22a.</title>
        <authorList>
            <person name="Luo Q."/>
            <person name="Hiessl S."/>
            <person name="Poehlein A."/>
            <person name="Daniel R."/>
            <person name="Steinbuchel A."/>
        </authorList>
    </citation>
    <scope>NUCLEOTIDE SEQUENCE [LARGE SCALE GENOMIC DNA]</scope>
    <source>
        <strain evidence="5">SH22a</strain>
    </source>
</reference>
<dbReference type="RefSeq" id="WP_025351074.1">
    <property type="nucleotide sequence ID" value="NZ_CP006850.1"/>
</dbReference>
<dbReference type="PATRIC" id="fig|1415166.3.peg.5049"/>
<dbReference type="STRING" id="1415166.NONO_c48980"/>
<keyword evidence="3" id="KW-0067">ATP-binding</keyword>
<dbReference type="AlphaFoldDB" id="W5TKB4"/>
<dbReference type="Proteomes" id="UP000019150">
    <property type="component" value="Chromosome"/>
</dbReference>
<comment type="similarity">
    <text evidence="1">Belongs to the universal stress protein A family.</text>
</comment>
<feature type="domain" description="UspA" evidence="4">
    <location>
        <begin position="16"/>
        <end position="154"/>
    </location>
</feature>
<dbReference type="Gene3D" id="3.40.50.620">
    <property type="entry name" value="HUPs"/>
    <property type="match status" value="2"/>
</dbReference>
<evidence type="ECO:0000256" key="1">
    <source>
        <dbReference type="ARBA" id="ARBA00008791"/>
    </source>
</evidence>
<dbReference type="SUPFAM" id="SSF52402">
    <property type="entry name" value="Adenine nucleotide alpha hydrolases-like"/>
    <property type="match status" value="2"/>
</dbReference>
<proteinExistence type="inferred from homology"/>
<dbReference type="PANTHER" id="PTHR46268:SF27">
    <property type="entry name" value="UNIVERSAL STRESS PROTEIN RV2623"/>
    <property type="match status" value="1"/>
</dbReference>
<protein>
    <submittedName>
        <fullName evidence="5">Universal stress protein</fullName>
    </submittedName>
</protein>
<evidence type="ECO:0000313" key="6">
    <source>
        <dbReference type="Proteomes" id="UP000019150"/>
    </source>
</evidence>
<dbReference type="eggNOG" id="COG0589">
    <property type="taxonomic scope" value="Bacteria"/>
</dbReference>
<dbReference type="Pfam" id="PF00582">
    <property type="entry name" value="Usp"/>
    <property type="match status" value="2"/>
</dbReference>
<dbReference type="InterPro" id="IPR014729">
    <property type="entry name" value="Rossmann-like_a/b/a_fold"/>
</dbReference>
<dbReference type="OrthoDB" id="3174546at2"/>
<evidence type="ECO:0000256" key="2">
    <source>
        <dbReference type="ARBA" id="ARBA00022741"/>
    </source>
</evidence>
<evidence type="ECO:0000259" key="4">
    <source>
        <dbReference type="Pfam" id="PF00582"/>
    </source>
</evidence>
<dbReference type="InterPro" id="IPR006015">
    <property type="entry name" value="Universal_stress_UspA"/>
</dbReference>
<dbReference type="PRINTS" id="PR01438">
    <property type="entry name" value="UNVRSLSTRESS"/>
</dbReference>
<feature type="domain" description="UspA" evidence="4">
    <location>
        <begin position="168"/>
        <end position="305"/>
    </location>
</feature>
<dbReference type="InterPro" id="IPR006016">
    <property type="entry name" value="UspA"/>
</dbReference>
<dbReference type="KEGG" id="nno:NONO_c48980"/>
<evidence type="ECO:0000256" key="3">
    <source>
        <dbReference type="ARBA" id="ARBA00022840"/>
    </source>
</evidence>
<dbReference type="EMBL" id="CP006850">
    <property type="protein sequence ID" value="AHH19682.1"/>
    <property type="molecule type" value="Genomic_DNA"/>
</dbReference>
<gene>
    <name evidence="5" type="ORF">NONO_c48980</name>
</gene>
<evidence type="ECO:0000313" key="5">
    <source>
        <dbReference type="EMBL" id="AHH19682.1"/>
    </source>
</evidence>
<accession>W5TKB4</accession>
<sequence length="312" mass="32980">MSAQFATDRHHLASAPVVVGVDGSEAARTAALWAAGVALDRGRELRIVYGLDLAGARRVFNCYDISEPAVLERLRAHGADLVAREALAVREAVPELRVTTEVSSEHPARMLLDHSATGYLVVLGARGAGGPAAHVGSILLSVTAHAEGPVVVVRTDPGAPDAPRTSGPVVVGIDGGPVSEAAVAAAFEEAAERDAELVAVHAWSDLTFGAFAGDPYTWFPTGDIEVNEEAVLAERLAGWQEKYPDVAVRRHISIADPAPHLQQWSDIAQLIVVGSHGRGTFRGLLLGSVSNSLVQHAHCPVLVVREHNRPHR</sequence>
<keyword evidence="2" id="KW-0547">Nucleotide-binding</keyword>
<dbReference type="HOGENOM" id="CLU_049301_2_3_11"/>
<name>W5TKB4_9NOCA</name>
<dbReference type="PANTHER" id="PTHR46268">
    <property type="entry name" value="STRESS RESPONSE PROTEIN NHAX"/>
    <property type="match status" value="1"/>
</dbReference>
<dbReference type="GO" id="GO:0005524">
    <property type="term" value="F:ATP binding"/>
    <property type="evidence" value="ECO:0007669"/>
    <property type="project" value="UniProtKB-KW"/>
</dbReference>
<keyword evidence="6" id="KW-1185">Reference proteome</keyword>